<organism evidence="1 2">
    <name type="scientific">Lithocarpus litseifolius</name>
    <dbReference type="NCBI Taxonomy" id="425828"/>
    <lineage>
        <taxon>Eukaryota</taxon>
        <taxon>Viridiplantae</taxon>
        <taxon>Streptophyta</taxon>
        <taxon>Embryophyta</taxon>
        <taxon>Tracheophyta</taxon>
        <taxon>Spermatophyta</taxon>
        <taxon>Magnoliopsida</taxon>
        <taxon>eudicotyledons</taxon>
        <taxon>Gunneridae</taxon>
        <taxon>Pentapetalae</taxon>
        <taxon>rosids</taxon>
        <taxon>fabids</taxon>
        <taxon>Fagales</taxon>
        <taxon>Fagaceae</taxon>
        <taxon>Lithocarpus</taxon>
    </lineage>
</organism>
<dbReference type="AlphaFoldDB" id="A0AAW2E934"/>
<gene>
    <name evidence="1" type="ORF">SO802_004580</name>
</gene>
<reference evidence="1 2" key="1">
    <citation type="submission" date="2024-01" db="EMBL/GenBank/DDBJ databases">
        <title>A telomere-to-telomere, gap-free genome of sweet tea (Lithocarpus litseifolius).</title>
        <authorList>
            <person name="Zhou J."/>
        </authorList>
    </citation>
    <scope>NUCLEOTIDE SEQUENCE [LARGE SCALE GENOMIC DNA]</scope>
    <source>
        <strain evidence="1">Zhou-2022a</strain>
        <tissue evidence="1">Leaf</tissue>
    </source>
</reference>
<keyword evidence="2" id="KW-1185">Reference proteome</keyword>
<dbReference type="Proteomes" id="UP001459277">
    <property type="component" value="Unassembled WGS sequence"/>
</dbReference>
<evidence type="ECO:0000313" key="1">
    <source>
        <dbReference type="EMBL" id="KAL0017511.1"/>
    </source>
</evidence>
<accession>A0AAW2E934</accession>
<name>A0AAW2E934_9ROSI</name>
<dbReference type="EMBL" id="JAZDWU010000001">
    <property type="protein sequence ID" value="KAL0017511.1"/>
    <property type="molecule type" value="Genomic_DNA"/>
</dbReference>
<protein>
    <submittedName>
        <fullName evidence="1">Uncharacterized protein</fullName>
    </submittedName>
</protein>
<proteinExistence type="predicted"/>
<comment type="caution">
    <text evidence="1">The sequence shown here is derived from an EMBL/GenBank/DDBJ whole genome shotgun (WGS) entry which is preliminary data.</text>
</comment>
<evidence type="ECO:0000313" key="2">
    <source>
        <dbReference type="Proteomes" id="UP001459277"/>
    </source>
</evidence>
<sequence length="117" mass="13038">MYFSSSSEIMRMCFEIGRGNWLGRVLMIMCSNEVVLYAGLVFSNAETLHLCCDIGWGSSEIMHMCVEIGRGNWLGRVLMIMCSNEVVLYAGLVFSNAETLHLCCDIGRGNGEPLILF</sequence>